<sequence>MAISFKKLLVLLNERQISLYHLKRDKVIGTATLDKIRKDEGNIDTRSIDRICDYLNCQPGDIMEFIKK</sequence>
<dbReference type="Gene3D" id="1.10.260.40">
    <property type="entry name" value="lambda repressor-like DNA-binding domains"/>
    <property type="match status" value="1"/>
</dbReference>
<dbReference type="RefSeq" id="WP_021630081.1">
    <property type="nucleotide sequence ID" value="NZ_CP015406.2"/>
</dbReference>
<name>A0AAX1KGC9_FLAPL</name>
<dbReference type="GO" id="GO:0003677">
    <property type="term" value="F:DNA binding"/>
    <property type="evidence" value="ECO:0007669"/>
    <property type="project" value="InterPro"/>
</dbReference>
<dbReference type="Proteomes" id="UP000595792">
    <property type="component" value="Chromosome"/>
</dbReference>
<dbReference type="AlphaFoldDB" id="A0AAX1KGC9"/>
<proteinExistence type="predicted"/>
<evidence type="ECO:0000313" key="3">
    <source>
        <dbReference type="Proteomes" id="UP000595792"/>
    </source>
</evidence>
<dbReference type="EMBL" id="CP065315">
    <property type="protein sequence ID" value="QQR04878.1"/>
    <property type="molecule type" value="Genomic_DNA"/>
</dbReference>
<dbReference type="InterPro" id="IPR010982">
    <property type="entry name" value="Lambda_DNA-bd_dom_sf"/>
</dbReference>
<dbReference type="KEGG" id="fpla:A4U99_18660"/>
<protein>
    <submittedName>
        <fullName evidence="2">Helix-turn-helix transcriptional regulator</fullName>
    </submittedName>
</protein>
<reference evidence="2 3" key="1">
    <citation type="submission" date="2020-11" db="EMBL/GenBank/DDBJ databases">
        <title>Closed and high quality bacterial genomes of the OMM12 community.</title>
        <authorList>
            <person name="Marbouty M."/>
            <person name="Lamy-Besnier Q."/>
            <person name="Debarbieux L."/>
            <person name="Koszul R."/>
        </authorList>
    </citation>
    <scope>NUCLEOTIDE SEQUENCE [LARGE SCALE GENOMIC DNA]</scope>
    <source>
        <strain evidence="2 3">YL31</strain>
    </source>
</reference>
<gene>
    <name evidence="2" type="ORF">I5Q84_12935</name>
</gene>
<feature type="domain" description="HTH cro/C1-type" evidence="1">
    <location>
        <begin position="7"/>
        <end position="67"/>
    </location>
</feature>
<accession>A0AAX1KGC9</accession>
<dbReference type="InterPro" id="IPR001387">
    <property type="entry name" value="Cro/C1-type_HTH"/>
</dbReference>
<evidence type="ECO:0000313" key="2">
    <source>
        <dbReference type="EMBL" id="QQR04878.1"/>
    </source>
</evidence>
<organism evidence="2 3">
    <name type="scientific">Flavonifractor plautii</name>
    <name type="common">Fusobacterium plautii</name>
    <dbReference type="NCBI Taxonomy" id="292800"/>
    <lineage>
        <taxon>Bacteria</taxon>
        <taxon>Bacillati</taxon>
        <taxon>Bacillota</taxon>
        <taxon>Clostridia</taxon>
        <taxon>Eubacteriales</taxon>
        <taxon>Oscillospiraceae</taxon>
        <taxon>Flavonifractor</taxon>
    </lineage>
</organism>
<evidence type="ECO:0000259" key="1">
    <source>
        <dbReference type="Pfam" id="PF13443"/>
    </source>
</evidence>
<dbReference type="Pfam" id="PF13443">
    <property type="entry name" value="HTH_26"/>
    <property type="match status" value="1"/>
</dbReference>